<dbReference type="EMBL" id="NCKU01009276">
    <property type="protein sequence ID" value="RWS01392.1"/>
    <property type="molecule type" value="Genomic_DNA"/>
</dbReference>
<evidence type="ECO:0000313" key="3">
    <source>
        <dbReference type="EMBL" id="RWS03094.1"/>
    </source>
</evidence>
<dbReference type="STRING" id="1965070.A0A3S4QGA7"/>
<proteinExistence type="predicted"/>
<organism evidence="3 4">
    <name type="scientific">Dinothrombium tinctorium</name>
    <dbReference type="NCBI Taxonomy" id="1965070"/>
    <lineage>
        <taxon>Eukaryota</taxon>
        <taxon>Metazoa</taxon>
        <taxon>Ecdysozoa</taxon>
        <taxon>Arthropoda</taxon>
        <taxon>Chelicerata</taxon>
        <taxon>Arachnida</taxon>
        <taxon>Acari</taxon>
        <taxon>Acariformes</taxon>
        <taxon>Trombidiformes</taxon>
        <taxon>Prostigmata</taxon>
        <taxon>Anystina</taxon>
        <taxon>Parasitengona</taxon>
        <taxon>Trombidioidea</taxon>
        <taxon>Trombidiidae</taxon>
        <taxon>Dinothrombium</taxon>
    </lineage>
</organism>
<evidence type="ECO:0000313" key="1">
    <source>
        <dbReference type="EMBL" id="RWS01392.1"/>
    </source>
</evidence>
<gene>
    <name evidence="3" type="ORF">B4U79_18450</name>
    <name evidence="2" type="ORF">B4U79_18553</name>
    <name evidence="1" type="ORF">B4U79_18572</name>
</gene>
<evidence type="ECO:0000313" key="4">
    <source>
        <dbReference type="Proteomes" id="UP000285301"/>
    </source>
</evidence>
<reference evidence="3 4" key="1">
    <citation type="journal article" date="2018" name="Gigascience">
        <title>Genomes of trombidid mites reveal novel predicted allergens and laterally-transferred genes associated with secondary metabolism.</title>
        <authorList>
            <person name="Dong X."/>
            <person name="Chaisiri K."/>
            <person name="Xia D."/>
            <person name="Armstrong S.D."/>
            <person name="Fang Y."/>
            <person name="Donnelly M.J."/>
            <person name="Kadowaki T."/>
            <person name="McGarry J.W."/>
            <person name="Darby A.C."/>
            <person name="Makepeace B.L."/>
        </authorList>
    </citation>
    <scope>NUCLEOTIDE SEQUENCE [LARGE SCALE GENOMIC DNA]</scope>
    <source>
        <strain evidence="3">UoL-WK</strain>
    </source>
</reference>
<sequence length="311" mass="37429">MARIIYQEFDIPIEPKKVRSPKKFKKIVNCCFINTIFLMKQKKDDFHEQNLTSFSTRVYYYALKEILQITSNFITWAFIFDDYIGMHHDNREETCERVLQIGYGNLSPRKEEVLRPLEALFSEILESIKKQSTNKWQKRFIDSIRNWFVFTNILMQHKMNDTIPTVTEFICYRWFDAASDMFLPQSFHFEIVMQHLVHAVGSVIFSINDIFSYEKETRENHLNLVAAIKNEMKVQVQEAIDKTYDFARAQIQRYFLLRNQLHHFYDMNDEVIKKFINGFDHVVRGIYDYHFKESRYFKNLPLKTNSLTKLQ</sequence>
<reference evidence="3" key="2">
    <citation type="submission" date="2018-11" db="EMBL/GenBank/DDBJ databases">
        <title>Trombidioid mite genomics.</title>
        <authorList>
            <person name="Dong X."/>
        </authorList>
    </citation>
    <scope>NUCLEOTIDE SEQUENCE</scope>
    <source>
        <strain evidence="3">UoL-WK</strain>
    </source>
</reference>
<evidence type="ECO:0008006" key="5">
    <source>
        <dbReference type="Google" id="ProtNLM"/>
    </source>
</evidence>
<dbReference type="Proteomes" id="UP000285301">
    <property type="component" value="Unassembled WGS sequence"/>
</dbReference>
<dbReference type="Pfam" id="PF19086">
    <property type="entry name" value="Terpene_syn_C_2"/>
    <property type="match status" value="1"/>
</dbReference>
<dbReference type="Gene3D" id="1.10.600.10">
    <property type="entry name" value="Farnesyl Diphosphate Synthase"/>
    <property type="match status" value="1"/>
</dbReference>
<dbReference type="InterPro" id="IPR008949">
    <property type="entry name" value="Isoprenoid_synthase_dom_sf"/>
</dbReference>
<name>A0A3S4QGA7_9ACAR</name>
<dbReference type="AlphaFoldDB" id="A0A3S4QGA7"/>
<keyword evidence="4" id="KW-1185">Reference proteome</keyword>
<protein>
    <recommendedName>
        <fullName evidence="5">Terpene synthase</fullName>
    </recommendedName>
</protein>
<dbReference type="OrthoDB" id="2861623at2759"/>
<dbReference type="EMBL" id="NCKU01006857">
    <property type="protein sequence ID" value="RWS03094.1"/>
    <property type="molecule type" value="Genomic_DNA"/>
</dbReference>
<comment type="caution">
    <text evidence="3">The sequence shown here is derived from an EMBL/GenBank/DDBJ whole genome shotgun (WGS) entry which is preliminary data.</text>
</comment>
<dbReference type="EMBL" id="NCKU01008945">
    <property type="protein sequence ID" value="RWS01577.1"/>
    <property type="molecule type" value="Genomic_DNA"/>
</dbReference>
<evidence type="ECO:0000313" key="2">
    <source>
        <dbReference type="EMBL" id="RWS01577.1"/>
    </source>
</evidence>
<accession>A0A3S4QGA7</accession>
<dbReference type="SUPFAM" id="SSF48576">
    <property type="entry name" value="Terpenoid synthases"/>
    <property type="match status" value="1"/>
</dbReference>